<dbReference type="RefSeq" id="XP_001884952.1">
    <property type="nucleotide sequence ID" value="XM_001884917.1"/>
</dbReference>
<proteinExistence type="predicted"/>
<name>B0DLQ6_LACBS</name>
<dbReference type="KEGG" id="lbc:LACBIDRAFT_330564"/>
<dbReference type="GeneID" id="6080503"/>
<dbReference type="Proteomes" id="UP000001194">
    <property type="component" value="Unassembled WGS sequence"/>
</dbReference>
<dbReference type="InParanoid" id="B0DLQ6"/>
<sequence>MYEGIVDEFTLMLPNAGILPFDSASELDAIYERVFPFNRASYNPYFKNGNWFAAAIKRRRSAEIKASRTISLDISCDLDLPIELLLEVRPDVSESHLINILIERPATQIFEFLHPIDLYSVVRSTKRLRSILLDRRALSVWKEAFKRCSDVLPPCPMDISEPRWASMLFGPATCDVGCFTIVSKNAECWDSIAGGRFCMDDMFYPNIWDYGKEPRYLTWDISKMTAHFIFFNSSISSGIPGASLEFENFKSLEIANTIHGLEVIYGILHQMHSANVNGQESKRANELMVQMSNQVTDEHEDNMKQLIKRHASVLLQRGHDQVDLDAARGELLKRYVFRERFQFNYRFYKQLALQLLRTSEAHKIDRLERQRRSLIFQRQKLVGDLYCTHQKTLPPRSWPNLPNMEAIYELEPFAAFIASESNEVGELPEEPVQSHLAPFLNYWMQMHESNMYARLESPYENLDLAVNVFVCASCEGHWISRPTSILISLKDLRSHFKCIRPQFEFRFSFAGRACALALVDLLDMDPKTATVNILDARDARFFCKGCNISWKRGISHVIEMQNTDSHRSVTSWALLTAEATECIKRREQPFPSPENPVWCCNHCPEHYNEATTKVKVLRHAKDVVFSHSIKRARVDVDVIYDRRKLHLNHRKPFCVGLEPPEIHQCGRCPDTINRLWQIDRLKPHLLDNTHLRTLLPSNARLGDRVVFNEGTGQEILKFVVEALLLKQPQQGGPKFQYFRQRGHMLLTVERYVGGKRAAYPKLMGMREKKLLHSETQTRSTDEK</sequence>
<dbReference type="EMBL" id="DS547118">
    <property type="protein sequence ID" value="EDR04433.1"/>
    <property type="molecule type" value="Genomic_DNA"/>
</dbReference>
<evidence type="ECO:0000313" key="2">
    <source>
        <dbReference type="Proteomes" id="UP000001194"/>
    </source>
</evidence>
<reference evidence="1 2" key="1">
    <citation type="journal article" date="2008" name="Nature">
        <title>The genome of Laccaria bicolor provides insights into mycorrhizal symbiosis.</title>
        <authorList>
            <person name="Martin F."/>
            <person name="Aerts A."/>
            <person name="Ahren D."/>
            <person name="Brun A."/>
            <person name="Danchin E.G.J."/>
            <person name="Duchaussoy F."/>
            <person name="Gibon J."/>
            <person name="Kohler A."/>
            <person name="Lindquist E."/>
            <person name="Pereda V."/>
            <person name="Salamov A."/>
            <person name="Shapiro H.J."/>
            <person name="Wuyts J."/>
            <person name="Blaudez D."/>
            <person name="Buee M."/>
            <person name="Brokstein P."/>
            <person name="Canbaeck B."/>
            <person name="Cohen D."/>
            <person name="Courty P.E."/>
            <person name="Coutinho P.M."/>
            <person name="Delaruelle C."/>
            <person name="Detter J.C."/>
            <person name="Deveau A."/>
            <person name="DiFazio S."/>
            <person name="Duplessis S."/>
            <person name="Fraissinet-Tachet L."/>
            <person name="Lucic E."/>
            <person name="Frey-Klett P."/>
            <person name="Fourrey C."/>
            <person name="Feussner I."/>
            <person name="Gay G."/>
            <person name="Grimwood J."/>
            <person name="Hoegger P.J."/>
            <person name="Jain P."/>
            <person name="Kilaru S."/>
            <person name="Labbe J."/>
            <person name="Lin Y.C."/>
            <person name="Legue V."/>
            <person name="Le Tacon F."/>
            <person name="Marmeisse R."/>
            <person name="Melayah D."/>
            <person name="Montanini B."/>
            <person name="Muratet M."/>
            <person name="Nehls U."/>
            <person name="Niculita-Hirzel H."/>
            <person name="Oudot-Le Secq M.P."/>
            <person name="Peter M."/>
            <person name="Quesneville H."/>
            <person name="Rajashekar B."/>
            <person name="Reich M."/>
            <person name="Rouhier N."/>
            <person name="Schmutz J."/>
            <person name="Yin T."/>
            <person name="Chalot M."/>
            <person name="Henrissat B."/>
            <person name="Kuees U."/>
            <person name="Lucas S."/>
            <person name="Van de Peer Y."/>
            <person name="Podila G.K."/>
            <person name="Polle A."/>
            <person name="Pukkila P.J."/>
            <person name="Richardson P.M."/>
            <person name="Rouze P."/>
            <person name="Sanders I.R."/>
            <person name="Stajich J.E."/>
            <person name="Tunlid A."/>
            <person name="Tuskan G."/>
            <person name="Grigoriev I.V."/>
        </authorList>
    </citation>
    <scope>NUCLEOTIDE SEQUENCE [LARGE SCALE GENOMIC DNA]</scope>
    <source>
        <strain evidence="2">S238N-H82 / ATCC MYA-4686</strain>
    </source>
</reference>
<evidence type="ECO:0000313" key="1">
    <source>
        <dbReference type="EMBL" id="EDR04433.1"/>
    </source>
</evidence>
<keyword evidence="2" id="KW-1185">Reference proteome</keyword>
<accession>B0DLQ6</accession>
<protein>
    <submittedName>
        <fullName evidence="1">Predicted protein</fullName>
    </submittedName>
</protein>
<dbReference type="OrthoDB" id="2322499at2759"/>
<gene>
    <name evidence="1" type="ORF">LACBIDRAFT_330564</name>
</gene>
<organism evidence="2">
    <name type="scientific">Laccaria bicolor (strain S238N-H82 / ATCC MYA-4686)</name>
    <name type="common">Bicoloured deceiver</name>
    <name type="synonym">Laccaria laccata var. bicolor</name>
    <dbReference type="NCBI Taxonomy" id="486041"/>
    <lineage>
        <taxon>Eukaryota</taxon>
        <taxon>Fungi</taxon>
        <taxon>Dikarya</taxon>
        <taxon>Basidiomycota</taxon>
        <taxon>Agaricomycotina</taxon>
        <taxon>Agaricomycetes</taxon>
        <taxon>Agaricomycetidae</taxon>
        <taxon>Agaricales</taxon>
        <taxon>Agaricineae</taxon>
        <taxon>Hydnangiaceae</taxon>
        <taxon>Laccaria</taxon>
    </lineage>
</organism>
<dbReference type="HOGENOM" id="CLU_010790_5_1_1"/>
<dbReference type="AlphaFoldDB" id="B0DLQ6"/>